<evidence type="ECO:0008006" key="4">
    <source>
        <dbReference type="Google" id="ProtNLM"/>
    </source>
</evidence>
<keyword evidence="1" id="KW-0732">Signal</keyword>
<name>A0ABM8M7N2_9GAMM</name>
<dbReference type="Proteomes" id="UP000626656">
    <property type="component" value="Unassembled WGS sequence"/>
</dbReference>
<evidence type="ECO:0000256" key="1">
    <source>
        <dbReference type="ARBA" id="ARBA00022729"/>
    </source>
</evidence>
<protein>
    <recommendedName>
        <fullName evidence="4">Insecticide toxin TcdB middle/N-terminal domain-containing protein</fullName>
    </recommendedName>
</protein>
<gene>
    <name evidence="2" type="ORF">AZO1586I_1093</name>
</gene>
<evidence type="ECO:0000313" key="3">
    <source>
        <dbReference type="Proteomes" id="UP000626656"/>
    </source>
</evidence>
<organism evidence="2 3">
    <name type="scientific">Bathymodiolus thermophilus thioautotrophic gill symbiont</name>
    <dbReference type="NCBI Taxonomy" id="2360"/>
    <lineage>
        <taxon>Bacteria</taxon>
        <taxon>Pseudomonadati</taxon>
        <taxon>Pseudomonadota</taxon>
        <taxon>Gammaproteobacteria</taxon>
        <taxon>sulfur-oxidizing symbionts</taxon>
    </lineage>
</organism>
<dbReference type="EMBL" id="CAHJWF010000250">
    <property type="protein sequence ID" value="CAB5503254.1"/>
    <property type="molecule type" value="Genomic_DNA"/>
</dbReference>
<proteinExistence type="predicted"/>
<reference evidence="2 3" key="1">
    <citation type="submission" date="2020-05" db="EMBL/GenBank/DDBJ databases">
        <authorList>
            <person name="Petersen J."/>
            <person name="Sayavedra L."/>
        </authorList>
    </citation>
    <scope>NUCLEOTIDE SEQUENCE [LARGE SCALE GENOMIC DNA]</scope>
    <source>
        <strain evidence="2">B azoricus SOX ET2 1586I</strain>
    </source>
</reference>
<dbReference type="SUPFAM" id="SSF69318">
    <property type="entry name" value="Integrin alpha N-terminal domain"/>
    <property type="match status" value="1"/>
</dbReference>
<accession>A0ABM8M7N2</accession>
<dbReference type="Gene3D" id="2.130.10.130">
    <property type="entry name" value="Integrin alpha, N-terminal"/>
    <property type="match status" value="1"/>
</dbReference>
<keyword evidence="3" id="KW-1185">Reference proteome</keyword>
<dbReference type="PANTHER" id="PTHR45460">
    <property type="entry name" value="SIMILAR TO CYSTEINE PROTEINASE"/>
    <property type="match status" value="1"/>
</dbReference>
<dbReference type="InterPro" id="IPR013517">
    <property type="entry name" value="FG-GAP"/>
</dbReference>
<comment type="caution">
    <text evidence="2">The sequence shown here is derived from an EMBL/GenBank/DDBJ whole genome shotgun (WGS) entry which is preliminary data.</text>
</comment>
<dbReference type="RefSeq" id="WP_202784341.1">
    <property type="nucleotide sequence ID" value="NZ_CAHJWF010000250.1"/>
</dbReference>
<feature type="non-terminal residue" evidence="2">
    <location>
        <position position="369"/>
    </location>
</feature>
<dbReference type="Pfam" id="PF13517">
    <property type="entry name" value="FG-GAP_3"/>
    <property type="match status" value="2"/>
</dbReference>
<sequence length="369" mass="41959">TDATNNSINYVYNEDNDKGEYTLQRINYAGNSVRLTYEDRDDAYTSYQAGSKLQQTKRLSNITTYTNNDSLRDYDLSYQYYGTSERSQLSSIEECVNGKCLPKTEFEWEEESDESNTNCKIIAADMTQDNWQRVEKYYPKKFIVNKDNKDQGVSVRDVNGDGLVDFIYSKGTDRKTYINTAQGWLENSSYKLNEPIVNDAFEDQGVRFLDVNGDGLLDYVRGEQSYKKVYLNTGSGWQLSSSFVLPQPIVSTYTYQEVSWSKGRWGFGKWVSTDKVVYRKPSGMHFAELNGDGLIDIVYGRYNNDKKAYLNNGSNWVESSNLAIPINITDVAGQQMGVKIADVNNDGLDDIIKALGDVTTTYINQGNSW</sequence>
<evidence type="ECO:0000313" key="2">
    <source>
        <dbReference type="EMBL" id="CAB5503254.1"/>
    </source>
</evidence>
<dbReference type="PANTHER" id="PTHR45460:SF2">
    <property type="entry name" value="ALPHA 1,3 GLUCANASE, GH71 FAMILY (EUROFUNG)"/>
    <property type="match status" value="1"/>
</dbReference>
<feature type="non-terminal residue" evidence="2">
    <location>
        <position position="1"/>
    </location>
</feature>
<dbReference type="InterPro" id="IPR028994">
    <property type="entry name" value="Integrin_alpha_N"/>
</dbReference>